<dbReference type="InterPro" id="IPR014330">
    <property type="entry name" value="RNA-bd_S4-rel_YaaA"/>
</dbReference>
<sequence>MDVKKLADSIKINTEYITLGQLLQMMDVISSGGMAKAFLSENVVYINGEEDNRRGRKLRNGDVVLVPGEGKVQIQQG</sequence>
<dbReference type="Gene3D" id="3.10.290.10">
    <property type="entry name" value="RNA-binding S4 domain"/>
    <property type="match status" value="1"/>
</dbReference>
<evidence type="ECO:0000256" key="1">
    <source>
        <dbReference type="PROSITE-ProRule" id="PRU00182"/>
    </source>
</evidence>
<dbReference type="PROSITE" id="PS50889">
    <property type="entry name" value="S4"/>
    <property type="match status" value="1"/>
</dbReference>
<dbReference type="STRING" id="1552123.EP57_05445"/>
<dbReference type="eggNOG" id="COG2501">
    <property type="taxonomic scope" value="Bacteria"/>
</dbReference>
<keyword evidence="3" id="KW-1185">Reference proteome</keyword>
<dbReference type="AlphaFoldDB" id="A0A099WAV2"/>
<organism evidence="2 3">
    <name type="scientific">Listeria booriae</name>
    <dbReference type="NCBI Taxonomy" id="1552123"/>
    <lineage>
        <taxon>Bacteria</taxon>
        <taxon>Bacillati</taxon>
        <taxon>Bacillota</taxon>
        <taxon>Bacilli</taxon>
        <taxon>Bacillales</taxon>
        <taxon>Listeriaceae</taxon>
        <taxon>Listeria</taxon>
    </lineage>
</organism>
<dbReference type="GO" id="GO:0003723">
    <property type="term" value="F:RNA binding"/>
    <property type="evidence" value="ECO:0007669"/>
    <property type="project" value="UniProtKB-KW"/>
</dbReference>
<dbReference type="InterPro" id="IPR036986">
    <property type="entry name" value="S4_RNA-bd_sf"/>
</dbReference>
<dbReference type="SUPFAM" id="SSF55174">
    <property type="entry name" value="Alpha-L RNA-binding motif"/>
    <property type="match status" value="1"/>
</dbReference>
<proteinExistence type="predicted"/>
<keyword evidence="1" id="KW-0694">RNA-binding</keyword>
<accession>A0A099WAV2</accession>
<dbReference type="Proteomes" id="UP000029844">
    <property type="component" value="Unassembled WGS sequence"/>
</dbReference>
<dbReference type="Pfam" id="PF13275">
    <property type="entry name" value="S4_2"/>
    <property type="match status" value="1"/>
</dbReference>
<comment type="caution">
    <text evidence="2">The sequence shown here is derived from an EMBL/GenBank/DDBJ whole genome shotgun (WGS) entry which is preliminary data.</text>
</comment>
<evidence type="ECO:0000313" key="3">
    <source>
        <dbReference type="Proteomes" id="UP000029844"/>
    </source>
</evidence>
<protein>
    <submittedName>
        <fullName evidence="2">RNA-binding protein</fullName>
    </submittedName>
</protein>
<dbReference type="NCBIfam" id="TIGR02988">
    <property type="entry name" value="YaaA_near_RecF"/>
    <property type="match status" value="1"/>
</dbReference>
<reference evidence="2 3" key="1">
    <citation type="submission" date="2014-05" db="EMBL/GenBank/DDBJ databases">
        <title>Novel Listeriaceae from food processing environments.</title>
        <authorList>
            <person name="den Bakker H.C."/>
        </authorList>
    </citation>
    <scope>NUCLEOTIDE SEQUENCE [LARGE SCALE GENOMIC DNA]</scope>
    <source>
        <strain evidence="2 3">FSL A5-0281</strain>
    </source>
</reference>
<dbReference type="EMBL" id="JNFA01000011">
    <property type="protein sequence ID" value="KGL42899.1"/>
    <property type="molecule type" value="Genomic_DNA"/>
</dbReference>
<name>A0A099WAV2_9LIST</name>
<evidence type="ECO:0000313" key="2">
    <source>
        <dbReference type="EMBL" id="KGL42899.1"/>
    </source>
</evidence>
<gene>
    <name evidence="2" type="ORF">EP57_05445</name>
</gene>